<comment type="caution">
    <text evidence="2">The sequence shown here is derived from an EMBL/GenBank/DDBJ whole genome shotgun (WGS) entry which is preliminary data.</text>
</comment>
<dbReference type="EMBL" id="JAULSU010000005">
    <property type="protein sequence ID" value="KAK0617091.1"/>
    <property type="molecule type" value="Genomic_DNA"/>
</dbReference>
<reference evidence="2" key="1">
    <citation type="submission" date="2023-06" db="EMBL/GenBank/DDBJ databases">
        <title>Genome-scale phylogeny and comparative genomics of the fungal order Sordariales.</title>
        <authorList>
            <consortium name="Lawrence Berkeley National Laboratory"/>
            <person name="Hensen N."/>
            <person name="Bonometti L."/>
            <person name="Westerberg I."/>
            <person name="Brannstrom I.O."/>
            <person name="Guillou S."/>
            <person name="Cros-Aarteil S."/>
            <person name="Calhoun S."/>
            <person name="Haridas S."/>
            <person name="Kuo A."/>
            <person name="Mondo S."/>
            <person name="Pangilinan J."/>
            <person name="Riley R."/>
            <person name="Labutti K."/>
            <person name="Andreopoulos B."/>
            <person name="Lipzen A."/>
            <person name="Chen C."/>
            <person name="Yanf M."/>
            <person name="Daum C."/>
            <person name="Ng V."/>
            <person name="Clum A."/>
            <person name="Steindorff A."/>
            <person name="Ohm R."/>
            <person name="Martin F."/>
            <person name="Silar P."/>
            <person name="Natvig D."/>
            <person name="Lalanne C."/>
            <person name="Gautier V."/>
            <person name="Ament-Velasquez S.L."/>
            <person name="Kruys A."/>
            <person name="Hutchinson M.I."/>
            <person name="Powell A.J."/>
            <person name="Barry K."/>
            <person name="Miller A.N."/>
            <person name="Grigoriev I.V."/>
            <person name="Debuchy R."/>
            <person name="Gladieux P."/>
            <person name="Thoren M.H."/>
            <person name="Johannesson H."/>
        </authorList>
    </citation>
    <scope>NUCLEOTIDE SEQUENCE</scope>
    <source>
        <strain evidence="2">CBS 606.72</strain>
    </source>
</reference>
<evidence type="ECO:0000313" key="3">
    <source>
        <dbReference type="Proteomes" id="UP001175000"/>
    </source>
</evidence>
<keyword evidence="1" id="KW-0472">Membrane</keyword>
<accession>A0AA40BX76</accession>
<name>A0AA40BX76_9PEZI</name>
<sequence length="78" mass="9192">MERRKCSVWGKMEMDVLGKPLVVVRRLAVTLGLFFGGYFSMEDWGMMGGVFPPVPCVHRRWRSERQVGRCNKWRSFRP</sequence>
<keyword evidence="3" id="KW-1185">Reference proteome</keyword>
<keyword evidence="1" id="KW-0812">Transmembrane</keyword>
<dbReference type="Proteomes" id="UP001175000">
    <property type="component" value="Unassembled WGS sequence"/>
</dbReference>
<protein>
    <submittedName>
        <fullName evidence="2">Uncharacterized protein</fullName>
    </submittedName>
</protein>
<keyword evidence="1" id="KW-1133">Transmembrane helix</keyword>
<evidence type="ECO:0000256" key="1">
    <source>
        <dbReference type="SAM" id="Phobius"/>
    </source>
</evidence>
<evidence type="ECO:0000313" key="2">
    <source>
        <dbReference type="EMBL" id="KAK0617091.1"/>
    </source>
</evidence>
<proteinExistence type="predicted"/>
<dbReference type="AlphaFoldDB" id="A0AA40BX76"/>
<organism evidence="2 3">
    <name type="scientific">Immersiella caudata</name>
    <dbReference type="NCBI Taxonomy" id="314043"/>
    <lineage>
        <taxon>Eukaryota</taxon>
        <taxon>Fungi</taxon>
        <taxon>Dikarya</taxon>
        <taxon>Ascomycota</taxon>
        <taxon>Pezizomycotina</taxon>
        <taxon>Sordariomycetes</taxon>
        <taxon>Sordariomycetidae</taxon>
        <taxon>Sordariales</taxon>
        <taxon>Lasiosphaeriaceae</taxon>
        <taxon>Immersiella</taxon>
    </lineage>
</organism>
<gene>
    <name evidence="2" type="ORF">B0T14DRAFT_524343</name>
</gene>
<feature type="transmembrane region" description="Helical" evidence="1">
    <location>
        <begin position="21"/>
        <end position="41"/>
    </location>
</feature>